<name>A0A101MEZ9_PENFR</name>
<protein>
    <submittedName>
        <fullName evidence="3">Uncharacterized protein</fullName>
    </submittedName>
</protein>
<evidence type="ECO:0000313" key="4">
    <source>
        <dbReference type="Proteomes" id="UP000055045"/>
    </source>
</evidence>
<keyword evidence="2" id="KW-1133">Transmembrane helix</keyword>
<proteinExistence type="predicted"/>
<feature type="transmembrane region" description="Helical" evidence="2">
    <location>
        <begin position="45"/>
        <end position="64"/>
    </location>
</feature>
<comment type="caution">
    <text evidence="3">The sequence shown here is derived from an EMBL/GenBank/DDBJ whole genome shotgun (WGS) entry which is preliminary data.</text>
</comment>
<accession>A0A101MEZ9</accession>
<dbReference type="Proteomes" id="UP000055045">
    <property type="component" value="Unassembled WGS sequence"/>
</dbReference>
<dbReference type="EMBL" id="LLXE01000227">
    <property type="protein sequence ID" value="KUM59386.1"/>
    <property type="molecule type" value="Genomic_DNA"/>
</dbReference>
<evidence type="ECO:0000256" key="2">
    <source>
        <dbReference type="SAM" id="Phobius"/>
    </source>
</evidence>
<evidence type="ECO:0000256" key="1">
    <source>
        <dbReference type="SAM" id="MobiDB-lite"/>
    </source>
</evidence>
<evidence type="ECO:0000313" key="3">
    <source>
        <dbReference type="EMBL" id="KUM59386.1"/>
    </source>
</evidence>
<keyword evidence="4" id="KW-1185">Reference proteome</keyword>
<feature type="region of interest" description="Disordered" evidence="1">
    <location>
        <begin position="71"/>
        <end position="90"/>
    </location>
</feature>
<keyword evidence="2" id="KW-0472">Membrane</keyword>
<gene>
    <name evidence="3" type="ORF">ACN42_g7761</name>
</gene>
<keyword evidence="2" id="KW-0812">Transmembrane</keyword>
<organism evidence="3 4">
    <name type="scientific">Penicillium freii</name>
    <dbReference type="NCBI Taxonomy" id="48697"/>
    <lineage>
        <taxon>Eukaryota</taxon>
        <taxon>Fungi</taxon>
        <taxon>Dikarya</taxon>
        <taxon>Ascomycota</taxon>
        <taxon>Pezizomycotina</taxon>
        <taxon>Eurotiomycetes</taxon>
        <taxon>Eurotiomycetidae</taxon>
        <taxon>Eurotiales</taxon>
        <taxon>Aspergillaceae</taxon>
        <taxon>Penicillium</taxon>
    </lineage>
</organism>
<sequence length="90" mass="10032">MEMDVAESIQVSVPDLVGDDPKCPTLADQRQNIELVMFHFSSIDFHFIIQPIAFTFSSLVPFSLRANSIESRKRGKSLNVGAESVNPTTY</sequence>
<reference evidence="3 4" key="1">
    <citation type="submission" date="2015-10" db="EMBL/GenBank/DDBJ databases">
        <title>Genome sequencing of Penicillium freii.</title>
        <authorList>
            <person name="Nguyen H.D."/>
            <person name="Visagie C.M."/>
            <person name="Seifert K.A."/>
        </authorList>
    </citation>
    <scope>NUCLEOTIDE SEQUENCE [LARGE SCALE GENOMIC DNA]</scope>
    <source>
        <strain evidence="3 4">DAOM 242723</strain>
    </source>
</reference>
<dbReference type="AlphaFoldDB" id="A0A101MEZ9"/>